<keyword evidence="1" id="KW-1133">Transmembrane helix</keyword>
<dbReference type="Proteomes" id="UP000035065">
    <property type="component" value="Unassembled WGS sequence"/>
</dbReference>
<gene>
    <name evidence="2" type="ORF">SCNU_06670</name>
</gene>
<keyword evidence="3" id="KW-1185">Reference proteome</keyword>
<comment type="caution">
    <text evidence="2">The sequence shown here is derived from an EMBL/GenBank/DDBJ whole genome shotgun (WGS) entry which is preliminary data.</text>
</comment>
<dbReference type="RefSeq" id="WP_009678577.1">
    <property type="nucleotide sequence ID" value="NZ_AEUD01000004.1"/>
</dbReference>
<name>F1YHR6_9ACTN</name>
<dbReference type="STRING" id="644548.SCNU_06670"/>
<dbReference type="AlphaFoldDB" id="F1YHR6"/>
<organism evidence="2 3">
    <name type="scientific">Gordonia neofelifaecis NRRL B-59395</name>
    <dbReference type="NCBI Taxonomy" id="644548"/>
    <lineage>
        <taxon>Bacteria</taxon>
        <taxon>Bacillati</taxon>
        <taxon>Actinomycetota</taxon>
        <taxon>Actinomycetes</taxon>
        <taxon>Mycobacteriales</taxon>
        <taxon>Gordoniaceae</taxon>
        <taxon>Gordonia</taxon>
    </lineage>
</organism>
<sequence length="122" mass="12836">MSSYYDKYPVERRTSSHDGAARATVILGLIACTIAGIVAAGWLLWSSSSVPTGRGDYEVRCAAVMTDPVRTADLEDGGDYTAAVCGQQRTRRLALAGFAVLVTVGAGLASRSVFRRSEFGAG</sequence>
<evidence type="ECO:0000313" key="2">
    <source>
        <dbReference type="EMBL" id="EGD55904.1"/>
    </source>
</evidence>
<feature type="transmembrane region" description="Helical" evidence="1">
    <location>
        <begin position="93"/>
        <end position="114"/>
    </location>
</feature>
<evidence type="ECO:0000313" key="3">
    <source>
        <dbReference type="Proteomes" id="UP000035065"/>
    </source>
</evidence>
<proteinExistence type="predicted"/>
<keyword evidence="1" id="KW-0812">Transmembrane</keyword>
<feature type="transmembrane region" description="Helical" evidence="1">
    <location>
        <begin position="20"/>
        <end position="45"/>
    </location>
</feature>
<accession>F1YHR6</accession>
<dbReference type="EMBL" id="AEUD01000004">
    <property type="protein sequence ID" value="EGD55904.1"/>
    <property type="molecule type" value="Genomic_DNA"/>
</dbReference>
<keyword evidence="1" id="KW-0472">Membrane</keyword>
<reference evidence="2 3" key="1">
    <citation type="journal article" date="2011" name="J. Bacteriol.">
        <title>Draft Genome Sequence of Gordonia neofelifaecis NRRL B-59395, a Cholesterol-Degrading Actinomycete.</title>
        <authorList>
            <person name="Ge F."/>
            <person name="Li W."/>
            <person name="Chen G."/>
            <person name="Liu Y."/>
            <person name="Zhang G."/>
            <person name="Yong B."/>
            <person name="Wang Q."/>
            <person name="Wang N."/>
            <person name="Huang Z."/>
            <person name="Li W."/>
            <person name="Wang J."/>
            <person name="Wu C."/>
            <person name="Xie Q."/>
            <person name="Liu G."/>
        </authorList>
    </citation>
    <scope>NUCLEOTIDE SEQUENCE [LARGE SCALE GENOMIC DNA]</scope>
    <source>
        <strain evidence="2 3">NRRL B-59395</strain>
    </source>
</reference>
<evidence type="ECO:0008006" key="4">
    <source>
        <dbReference type="Google" id="ProtNLM"/>
    </source>
</evidence>
<protein>
    <recommendedName>
        <fullName evidence="4">Transmembrane protein</fullName>
    </recommendedName>
</protein>
<evidence type="ECO:0000256" key="1">
    <source>
        <dbReference type="SAM" id="Phobius"/>
    </source>
</evidence>